<comment type="caution">
    <text evidence="3">The sequence shown here is derived from an EMBL/GenBank/DDBJ whole genome shotgun (WGS) entry which is preliminary data.</text>
</comment>
<evidence type="ECO:0000256" key="2">
    <source>
        <dbReference type="SAM" id="Phobius"/>
    </source>
</evidence>
<organism evidence="3 4">
    <name type="scientific">Helicobacter didelphidarum</name>
    <dbReference type="NCBI Taxonomy" id="2040648"/>
    <lineage>
        <taxon>Bacteria</taxon>
        <taxon>Pseudomonadati</taxon>
        <taxon>Campylobacterota</taxon>
        <taxon>Epsilonproteobacteria</taxon>
        <taxon>Campylobacterales</taxon>
        <taxon>Helicobacteraceae</taxon>
        <taxon>Helicobacter</taxon>
    </lineage>
</organism>
<reference evidence="3 4" key="1">
    <citation type="submission" date="2018-04" db="EMBL/GenBank/DDBJ databases">
        <title>Novel Campyloabacter and Helicobacter Species and Strains.</title>
        <authorList>
            <person name="Mannion A.J."/>
            <person name="Shen Z."/>
            <person name="Fox J.G."/>
        </authorList>
    </citation>
    <scope>NUCLEOTIDE SEQUENCE [LARGE SCALE GENOMIC DNA]</scope>
    <source>
        <strain evidence="3 4">MIT 17-337</strain>
    </source>
</reference>
<proteinExistence type="predicted"/>
<gene>
    <name evidence="3" type="ORF">CQA53_00125</name>
</gene>
<feature type="coiled-coil region" evidence="1">
    <location>
        <begin position="145"/>
        <end position="175"/>
    </location>
</feature>
<protein>
    <submittedName>
        <fullName evidence="3">Uncharacterized protein</fullName>
    </submittedName>
</protein>
<evidence type="ECO:0000256" key="1">
    <source>
        <dbReference type="SAM" id="Coils"/>
    </source>
</evidence>
<dbReference type="SUPFAM" id="SSF48452">
    <property type="entry name" value="TPR-like"/>
    <property type="match status" value="1"/>
</dbReference>
<dbReference type="OrthoDB" id="5362770at2"/>
<dbReference type="RefSeq" id="WP_115542003.1">
    <property type="nucleotide sequence ID" value="NZ_NXLQ01000001.1"/>
</dbReference>
<dbReference type="AlphaFoldDB" id="A0A3D8IRE2"/>
<keyword evidence="4" id="KW-1185">Reference proteome</keyword>
<sequence>MHDFINIYRNPIFGILMLLCIVIIIAFADSLKAKRNRKKKRDSLNNLSKNFQNTDISQNLKSFMSYAKNPTPMLLLVAKTYSKAGNHEQAIAIYKILNEYSNNVNEKIEILESLGESYYKAGFLERSKSIFAEILQHYPYNMAILEHYMRTCENLKQYKEALEALNCINEIYNNQSYIAHEYNKIIQTRNYLKTMQVISDHRIDLLTQQEKLLEIYEKDKNLRNLILRHFKLYNTGLFWQKILEIEEIYPYTDILWHFQKHEIPFDSIVQHPQLLNIYRAKGFLGKEYSQIECFPLEVLQLLHLYSYTKGNLEFTYRCKICNGTSPFYSYRCSICAEINSIELIMKPVQEINLL</sequence>
<dbReference type="Proteomes" id="UP000256379">
    <property type="component" value="Unassembled WGS sequence"/>
</dbReference>
<evidence type="ECO:0000313" key="3">
    <source>
        <dbReference type="EMBL" id="RDU67475.1"/>
    </source>
</evidence>
<dbReference type="InterPro" id="IPR011990">
    <property type="entry name" value="TPR-like_helical_dom_sf"/>
</dbReference>
<dbReference type="Gene3D" id="1.25.40.10">
    <property type="entry name" value="Tetratricopeptide repeat domain"/>
    <property type="match status" value="1"/>
</dbReference>
<feature type="transmembrane region" description="Helical" evidence="2">
    <location>
        <begin position="12"/>
        <end position="31"/>
    </location>
</feature>
<dbReference type="EMBL" id="NXLQ01000001">
    <property type="protein sequence ID" value="RDU67475.1"/>
    <property type="molecule type" value="Genomic_DNA"/>
</dbReference>
<keyword evidence="2" id="KW-1133">Transmembrane helix</keyword>
<keyword evidence="1" id="KW-0175">Coiled coil</keyword>
<accession>A0A3D8IRE2</accession>
<keyword evidence="2" id="KW-0812">Transmembrane</keyword>
<name>A0A3D8IRE2_9HELI</name>
<evidence type="ECO:0000313" key="4">
    <source>
        <dbReference type="Proteomes" id="UP000256379"/>
    </source>
</evidence>
<keyword evidence="2" id="KW-0472">Membrane</keyword>